<name>A0ABW8T911_9CLOT</name>
<keyword evidence="3" id="KW-1185">Reference proteome</keyword>
<gene>
    <name evidence="2" type="ORF">ACJDT4_00675</name>
</gene>
<dbReference type="EMBL" id="JBJIAA010000001">
    <property type="protein sequence ID" value="MFL0248920.1"/>
    <property type="molecule type" value="Genomic_DNA"/>
</dbReference>
<dbReference type="SUPFAM" id="SSF46785">
    <property type="entry name" value="Winged helix' DNA-binding domain"/>
    <property type="match status" value="1"/>
</dbReference>
<evidence type="ECO:0000259" key="1">
    <source>
        <dbReference type="PROSITE" id="PS50987"/>
    </source>
</evidence>
<protein>
    <submittedName>
        <fullName evidence="2">ArsR/SmtB family transcription factor</fullName>
    </submittedName>
</protein>
<reference evidence="2 3" key="1">
    <citation type="submission" date="2024-11" db="EMBL/GenBank/DDBJ databases">
        <authorList>
            <person name="Heng Y.C."/>
            <person name="Lim A.C.H."/>
            <person name="Lee J.K.Y."/>
            <person name="Kittelmann S."/>
        </authorList>
    </citation>
    <scope>NUCLEOTIDE SEQUENCE [LARGE SCALE GENOMIC DNA]</scope>
    <source>
        <strain evidence="2 3">WILCCON 0114</strain>
    </source>
</reference>
<dbReference type="CDD" id="cd00090">
    <property type="entry name" value="HTH_ARSR"/>
    <property type="match status" value="1"/>
</dbReference>
<accession>A0ABW8T911</accession>
<dbReference type="InterPro" id="IPR036390">
    <property type="entry name" value="WH_DNA-bd_sf"/>
</dbReference>
<evidence type="ECO:0000313" key="2">
    <source>
        <dbReference type="EMBL" id="MFL0248920.1"/>
    </source>
</evidence>
<dbReference type="Pfam" id="PF01022">
    <property type="entry name" value="HTH_5"/>
    <property type="match status" value="1"/>
</dbReference>
<organism evidence="2 3">
    <name type="scientific">Clostridium neuense</name>
    <dbReference type="NCBI Taxonomy" id="1728934"/>
    <lineage>
        <taxon>Bacteria</taxon>
        <taxon>Bacillati</taxon>
        <taxon>Bacillota</taxon>
        <taxon>Clostridia</taxon>
        <taxon>Eubacteriales</taxon>
        <taxon>Clostridiaceae</taxon>
        <taxon>Clostridium</taxon>
    </lineage>
</organism>
<dbReference type="Gene3D" id="1.10.10.10">
    <property type="entry name" value="Winged helix-like DNA-binding domain superfamily/Winged helix DNA-binding domain"/>
    <property type="match status" value="1"/>
</dbReference>
<comment type="caution">
    <text evidence="2">The sequence shown here is derived from an EMBL/GenBank/DDBJ whole genome shotgun (WGS) entry which is preliminary data.</text>
</comment>
<dbReference type="SMART" id="SM00418">
    <property type="entry name" value="HTH_ARSR"/>
    <property type="match status" value="1"/>
</dbReference>
<proteinExistence type="predicted"/>
<dbReference type="InterPro" id="IPR036388">
    <property type="entry name" value="WH-like_DNA-bd_sf"/>
</dbReference>
<evidence type="ECO:0000313" key="3">
    <source>
        <dbReference type="Proteomes" id="UP001623592"/>
    </source>
</evidence>
<sequence length="102" mass="12032">MEKVDLIKVFKALSCEQRYKLFKMLYEWYEMNKDEGGKYCFGEGVEKCFTRACCCMKLSRSTISHHFKELQNSGLIEYTRNGQCFTCKINLDAVEAIRNFLK</sequence>
<dbReference type="InterPro" id="IPR011991">
    <property type="entry name" value="ArsR-like_HTH"/>
</dbReference>
<dbReference type="InterPro" id="IPR001845">
    <property type="entry name" value="HTH_ArsR_DNA-bd_dom"/>
</dbReference>
<feature type="domain" description="HTH arsR-type" evidence="1">
    <location>
        <begin position="1"/>
        <end position="102"/>
    </location>
</feature>
<dbReference type="Proteomes" id="UP001623592">
    <property type="component" value="Unassembled WGS sequence"/>
</dbReference>
<dbReference type="PROSITE" id="PS50987">
    <property type="entry name" value="HTH_ARSR_2"/>
    <property type="match status" value="1"/>
</dbReference>